<dbReference type="AlphaFoldDB" id="A0A1I7RRY4"/>
<name>A0A1I7RRY4_BURXY</name>
<keyword evidence="1" id="KW-0472">Membrane</keyword>
<keyword evidence="1" id="KW-0812">Transmembrane</keyword>
<feature type="transmembrane region" description="Helical" evidence="1">
    <location>
        <begin position="61"/>
        <end position="79"/>
    </location>
</feature>
<sequence length="194" mass="22378">MEHVNHPRVERRGEARGWATPFGGNGGLFARSLIVNCYLDKGRQVGNYSTRDSVNGFGDMALLRPSIVVALTLVVVYGLDSFETTKRRLGRPMNPYSWQNGGYKIKRSLENELETETGALPEEKRAPMPRNPYSWLARSQKEGPYQQKRTRDAYFWNNQDFLLDSLFRSETKKSPYVGFNGRRARNPYSWMNFV</sequence>
<evidence type="ECO:0000313" key="2">
    <source>
        <dbReference type="Proteomes" id="UP000095284"/>
    </source>
</evidence>
<dbReference type="WBParaSite" id="BXY_0348400.1">
    <property type="protein sequence ID" value="BXY_0348400.1"/>
    <property type="gene ID" value="BXY_0348400"/>
</dbReference>
<protein>
    <submittedName>
        <fullName evidence="3">Neuropeptide NPSF</fullName>
    </submittedName>
</protein>
<organism evidence="2 3">
    <name type="scientific">Bursaphelenchus xylophilus</name>
    <name type="common">Pinewood nematode worm</name>
    <name type="synonym">Aphelenchoides xylophilus</name>
    <dbReference type="NCBI Taxonomy" id="6326"/>
    <lineage>
        <taxon>Eukaryota</taxon>
        <taxon>Metazoa</taxon>
        <taxon>Ecdysozoa</taxon>
        <taxon>Nematoda</taxon>
        <taxon>Chromadorea</taxon>
        <taxon>Rhabditida</taxon>
        <taxon>Tylenchina</taxon>
        <taxon>Tylenchomorpha</taxon>
        <taxon>Aphelenchoidea</taxon>
        <taxon>Aphelenchoididae</taxon>
        <taxon>Bursaphelenchus</taxon>
    </lineage>
</organism>
<accession>A0A1I7RRY4</accession>
<reference evidence="3" key="1">
    <citation type="submission" date="2016-11" db="UniProtKB">
        <authorList>
            <consortium name="WormBaseParasite"/>
        </authorList>
    </citation>
    <scope>IDENTIFICATION</scope>
</reference>
<proteinExistence type="predicted"/>
<dbReference type="Proteomes" id="UP000095284">
    <property type="component" value="Unplaced"/>
</dbReference>
<evidence type="ECO:0000256" key="1">
    <source>
        <dbReference type="SAM" id="Phobius"/>
    </source>
</evidence>
<keyword evidence="1" id="KW-1133">Transmembrane helix</keyword>
<evidence type="ECO:0000313" key="3">
    <source>
        <dbReference type="WBParaSite" id="BXY_0348400.1"/>
    </source>
</evidence>